<proteinExistence type="predicted"/>
<reference evidence="3" key="1">
    <citation type="journal article" date="2019" name="Int. J. Syst. Evol. Microbiol.">
        <title>The Global Catalogue of Microorganisms (GCM) 10K type strain sequencing project: providing services to taxonomists for standard genome sequencing and annotation.</title>
        <authorList>
            <consortium name="The Broad Institute Genomics Platform"/>
            <consortium name="The Broad Institute Genome Sequencing Center for Infectious Disease"/>
            <person name="Wu L."/>
            <person name="Ma J."/>
        </authorList>
    </citation>
    <scope>NUCLEOTIDE SEQUENCE [LARGE SCALE GENOMIC DNA]</scope>
    <source>
        <strain evidence="3">JCM 30846</strain>
    </source>
</reference>
<dbReference type="EMBL" id="BAABEP010000003">
    <property type="protein sequence ID" value="GAA3713107.1"/>
    <property type="molecule type" value="Genomic_DNA"/>
</dbReference>
<keyword evidence="3" id="KW-1185">Reference proteome</keyword>
<protein>
    <submittedName>
        <fullName evidence="2">DUF6397 family protein</fullName>
    </submittedName>
</protein>
<dbReference type="InterPro" id="IPR045652">
    <property type="entry name" value="DUF6397"/>
</dbReference>
<gene>
    <name evidence="2" type="ORF">GCM10023082_08590</name>
</gene>
<name>A0ABP7E4N6_9ACTN</name>
<evidence type="ECO:0000313" key="2">
    <source>
        <dbReference type="EMBL" id="GAA3713107.1"/>
    </source>
</evidence>
<dbReference type="Pfam" id="PF19934">
    <property type="entry name" value="DUF6397"/>
    <property type="match status" value="1"/>
</dbReference>
<feature type="region of interest" description="Disordered" evidence="1">
    <location>
        <begin position="1"/>
        <end position="20"/>
    </location>
</feature>
<dbReference type="RefSeq" id="WP_345641302.1">
    <property type="nucleotide sequence ID" value="NZ_BAABEP010000003.1"/>
</dbReference>
<organism evidence="2 3">
    <name type="scientific">Streptomyces tremellae</name>
    <dbReference type="NCBI Taxonomy" id="1124239"/>
    <lineage>
        <taxon>Bacteria</taxon>
        <taxon>Bacillati</taxon>
        <taxon>Actinomycetota</taxon>
        <taxon>Actinomycetes</taxon>
        <taxon>Kitasatosporales</taxon>
        <taxon>Streptomycetaceae</taxon>
        <taxon>Streptomyces</taxon>
    </lineage>
</organism>
<evidence type="ECO:0000313" key="3">
    <source>
        <dbReference type="Proteomes" id="UP001499884"/>
    </source>
</evidence>
<sequence>MSERRPRALDGGADGDGPLGADRAARQLGLTRGEFGLAVDLGHVRAAARGLLGAPRVARSEIGRLRAEEGFPDALRERVRTVDAARGAELMDISPGRFLRLARAGALVPVRFCLNRYRAVVWLYLVQELLAFAAAEPLLLRGRLPLPLRLGTESGDRRAPGWRARRTAGLLRQATGAWERAAAASAALPEEELERLLPDAAERAGLLALRPRMAAAGPRTERAREAQEGVTTARDPEEIRWYGTHARALLGLARALEREAPVCAAPRGLPPGPGARSRT</sequence>
<comment type="caution">
    <text evidence="2">The sequence shown here is derived from an EMBL/GenBank/DDBJ whole genome shotgun (WGS) entry which is preliminary data.</text>
</comment>
<evidence type="ECO:0000256" key="1">
    <source>
        <dbReference type="SAM" id="MobiDB-lite"/>
    </source>
</evidence>
<dbReference type="Proteomes" id="UP001499884">
    <property type="component" value="Unassembled WGS sequence"/>
</dbReference>
<accession>A0ABP7E4N6</accession>